<feature type="domain" description="CBS" evidence="2">
    <location>
        <begin position="8"/>
        <end position="64"/>
    </location>
</feature>
<dbReference type="Gene3D" id="3.10.580.10">
    <property type="entry name" value="CBS-domain"/>
    <property type="match status" value="1"/>
</dbReference>
<dbReference type="PANTHER" id="PTHR43080:SF26">
    <property type="entry name" value="REGULATORY PROTEIN"/>
    <property type="match status" value="1"/>
</dbReference>
<organism evidence="3">
    <name type="scientific">hydrothermal vent metagenome</name>
    <dbReference type="NCBI Taxonomy" id="652676"/>
    <lineage>
        <taxon>unclassified sequences</taxon>
        <taxon>metagenomes</taxon>
        <taxon>ecological metagenomes</taxon>
    </lineage>
</organism>
<dbReference type="Pfam" id="PF00571">
    <property type="entry name" value="CBS"/>
    <property type="match status" value="2"/>
</dbReference>
<dbReference type="EMBL" id="UOEX01000390">
    <property type="protein sequence ID" value="VAW41618.1"/>
    <property type="molecule type" value="Genomic_DNA"/>
</dbReference>
<evidence type="ECO:0000256" key="1">
    <source>
        <dbReference type="ARBA" id="ARBA00023122"/>
    </source>
</evidence>
<keyword evidence="1" id="KW-0129">CBS domain</keyword>
<dbReference type="InterPro" id="IPR051257">
    <property type="entry name" value="Diverse_CBS-Domain"/>
</dbReference>
<dbReference type="SMART" id="SM00116">
    <property type="entry name" value="CBS"/>
    <property type="match status" value="2"/>
</dbReference>
<dbReference type="SUPFAM" id="SSF54631">
    <property type="entry name" value="CBS-domain pair"/>
    <property type="match status" value="1"/>
</dbReference>
<dbReference type="InterPro" id="IPR000644">
    <property type="entry name" value="CBS_dom"/>
</dbReference>
<evidence type="ECO:0000313" key="3">
    <source>
        <dbReference type="EMBL" id="VAW41618.1"/>
    </source>
</evidence>
<accession>A0A3B0VDB5</accession>
<gene>
    <name evidence="3" type="ORF">MNBD_DELTA03-1057</name>
</gene>
<name>A0A3B0VDB5_9ZZZZ</name>
<dbReference type="CDD" id="cd04586">
    <property type="entry name" value="CBS_pair_BON_assoc"/>
    <property type="match status" value="1"/>
</dbReference>
<dbReference type="PROSITE" id="PS51371">
    <property type="entry name" value="CBS"/>
    <property type="match status" value="2"/>
</dbReference>
<proteinExistence type="predicted"/>
<feature type="domain" description="CBS" evidence="2">
    <location>
        <begin position="97"/>
        <end position="150"/>
    </location>
</feature>
<dbReference type="InterPro" id="IPR046342">
    <property type="entry name" value="CBS_dom_sf"/>
</dbReference>
<evidence type="ECO:0000259" key="2">
    <source>
        <dbReference type="PROSITE" id="PS51371"/>
    </source>
</evidence>
<dbReference type="AlphaFoldDB" id="A0A3B0VDB5"/>
<dbReference type="PANTHER" id="PTHR43080">
    <property type="entry name" value="CBS DOMAIN-CONTAINING PROTEIN CBSX3, MITOCHONDRIAL"/>
    <property type="match status" value="1"/>
</dbReference>
<protein>
    <recommendedName>
        <fullName evidence="2">CBS domain-containing protein</fullName>
    </recommendedName>
</protein>
<reference evidence="3" key="1">
    <citation type="submission" date="2018-06" db="EMBL/GenBank/DDBJ databases">
        <authorList>
            <person name="Zhirakovskaya E."/>
        </authorList>
    </citation>
    <scope>NUCLEOTIDE SEQUENCE</scope>
</reference>
<sequence>MLTAKEIMTTKVISVPPDMTVEKLAALFFEHKIGGAPVIEDGNLLGVVTESDLIDQNKNLHMPTVINILDAMLVFGNPNKMDQEFKKMAGRTVRDIFSKHSVTVGEDTPLNEIATLMAEKHVHTLPVVTDGKLVGVVGKSDLIRSIIMGS</sequence>